<sequence>MVVYGLLRCLHHGQSESRSLLAILFPELPKAVQQAAADFFDLENCLRLAHKHGFAELLQSWLEEH</sequence>
<dbReference type="AlphaFoldDB" id="S8FLZ1"/>
<reference evidence="1 2" key="1">
    <citation type="journal article" date="2012" name="Science">
        <title>The Paleozoic origin of enzymatic lignin decomposition reconstructed from 31 fungal genomes.</title>
        <authorList>
            <person name="Floudas D."/>
            <person name="Binder M."/>
            <person name="Riley R."/>
            <person name="Barry K."/>
            <person name="Blanchette R.A."/>
            <person name="Henrissat B."/>
            <person name="Martinez A.T."/>
            <person name="Otillar R."/>
            <person name="Spatafora J.W."/>
            <person name="Yadav J.S."/>
            <person name="Aerts A."/>
            <person name="Benoit I."/>
            <person name="Boyd A."/>
            <person name="Carlson A."/>
            <person name="Copeland A."/>
            <person name="Coutinho P.M."/>
            <person name="de Vries R.P."/>
            <person name="Ferreira P."/>
            <person name="Findley K."/>
            <person name="Foster B."/>
            <person name="Gaskell J."/>
            <person name="Glotzer D."/>
            <person name="Gorecki P."/>
            <person name="Heitman J."/>
            <person name="Hesse C."/>
            <person name="Hori C."/>
            <person name="Igarashi K."/>
            <person name="Jurgens J.A."/>
            <person name="Kallen N."/>
            <person name="Kersten P."/>
            <person name="Kohler A."/>
            <person name="Kuees U."/>
            <person name="Kumar T.K.A."/>
            <person name="Kuo A."/>
            <person name="LaButti K."/>
            <person name="Larrondo L.F."/>
            <person name="Lindquist E."/>
            <person name="Ling A."/>
            <person name="Lombard V."/>
            <person name="Lucas S."/>
            <person name="Lundell T."/>
            <person name="Martin R."/>
            <person name="McLaughlin D.J."/>
            <person name="Morgenstern I."/>
            <person name="Morin E."/>
            <person name="Murat C."/>
            <person name="Nagy L.G."/>
            <person name="Nolan M."/>
            <person name="Ohm R.A."/>
            <person name="Patyshakuliyeva A."/>
            <person name="Rokas A."/>
            <person name="Ruiz-Duenas F.J."/>
            <person name="Sabat G."/>
            <person name="Salamov A."/>
            <person name="Samejima M."/>
            <person name="Schmutz J."/>
            <person name="Slot J.C."/>
            <person name="St John F."/>
            <person name="Stenlid J."/>
            <person name="Sun H."/>
            <person name="Sun S."/>
            <person name="Syed K."/>
            <person name="Tsang A."/>
            <person name="Wiebenga A."/>
            <person name="Young D."/>
            <person name="Pisabarro A."/>
            <person name="Eastwood D.C."/>
            <person name="Martin F."/>
            <person name="Cullen D."/>
            <person name="Grigoriev I.V."/>
            <person name="Hibbett D.S."/>
        </authorList>
    </citation>
    <scope>NUCLEOTIDE SEQUENCE</scope>
    <source>
        <strain evidence="2">FP-58527</strain>
    </source>
</reference>
<organism evidence="1 2">
    <name type="scientific">Fomitopsis schrenkii</name>
    <name type="common">Brown rot fungus</name>
    <dbReference type="NCBI Taxonomy" id="2126942"/>
    <lineage>
        <taxon>Eukaryota</taxon>
        <taxon>Fungi</taxon>
        <taxon>Dikarya</taxon>
        <taxon>Basidiomycota</taxon>
        <taxon>Agaricomycotina</taxon>
        <taxon>Agaricomycetes</taxon>
        <taxon>Polyporales</taxon>
        <taxon>Fomitopsis</taxon>
    </lineage>
</organism>
<dbReference type="InParanoid" id="S8FLZ1"/>
<dbReference type="EMBL" id="KE504136">
    <property type="protein sequence ID" value="EPT02356.1"/>
    <property type="molecule type" value="Genomic_DNA"/>
</dbReference>
<protein>
    <submittedName>
        <fullName evidence="1">Uncharacterized protein</fullName>
    </submittedName>
</protein>
<gene>
    <name evidence="1" type="ORF">FOMPIDRAFT_1048041</name>
</gene>
<evidence type="ECO:0000313" key="1">
    <source>
        <dbReference type="EMBL" id="EPT02356.1"/>
    </source>
</evidence>
<keyword evidence="2" id="KW-1185">Reference proteome</keyword>
<evidence type="ECO:0000313" key="2">
    <source>
        <dbReference type="Proteomes" id="UP000015241"/>
    </source>
</evidence>
<name>S8FLZ1_FOMSC</name>
<dbReference type="HOGENOM" id="CLU_2849719_0_0_1"/>
<dbReference type="Proteomes" id="UP000015241">
    <property type="component" value="Unassembled WGS sequence"/>
</dbReference>
<accession>S8FLZ1</accession>
<proteinExistence type="predicted"/>